<dbReference type="GO" id="GO:0008253">
    <property type="term" value="F:5'-nucleotidase activity"/>
    <property type="evidence" value="ECO:0007669"/>
    <property type="project" value="InterPro"/>
</dbReference>
<gene>
    <name evidence="2" type="ORF">METZ01_LOCUS361267</name>
</gene>
<evidence type="ECO:0000256" key="1">
    <source>
        <dbReference type="SAM" id="MobiDB-lite"/>
    </source>
</evidence>
<feature type="non-terminal residue" evidence="2">
    <location>
        <position position="1"/>
    </location>
</feature>
<proteinExistence type="predicted"/>
<dbReference type="AlphaFoldDB" id="A0A382SEZ8"/>
<feature type="compositionally biased region" description="Basic residues" evidence="1">
    <location>
        <begin position="287"/>
        <end position="296"/>
    </location>
</feature>
<feature type="compositionally biased region" description="Basic and acidic residues" evidence="1">
    <location>
        <begin position="273"/>
        <end position="286"/>
    </location>
</feature>
<feature type="non-terminal residue" evidence="2">
    <location>
        <position position="312"/>
    </location>
</feature>
<reference evidence="2" key="1">
    <citation type="submission" date="2018-05" db="EMBL/GenBank/DDBJ databases">
        <authorList>
            <person name="Lanie J.A."/>
            <person name="Ng W.-L."/>
            <person name="Kazmierczak K.M."/>
            <person name="Andrzejewski T.M."/>
            <person name="Davidsen T.M."/>
            <person name="Wayne K.J."/>
            <person name="Tettelin H."/>
            <person name="Glass J.I."/>
            <person name="Rusch D."/>
            <person name="Podicherti R."/>
            <person name="Tsui H.-C.T."/>
            <person name="Winkler M.E."/>
        </authorList>
    </citation>
    <scope>NUCLEOTIDE SEQUENCE</scope>
</reference>
<dbReference type="InterPro" id="IPR036412">
    <property type="entry name" value="HAD-like_sf"/>
</dbReference>
<protein>
    <submittedName>
        <fullName evidence="2">Uncharacterized protein</fullName>
    </submittedName>
</protein>
<dbReference type="SUPFAM" id="SSF56784">
    <property type="entry name" value="HAD-like"/>
    <property type="match status" value="1"/>
</dbReference>
<evidence type="ECO:0000313" key="2">
    <source>
        <dbReference type="EMBL" id="SVD08413.1"/>
    </source>
</evidence>
<dbReference type="InterPro" id="IPR023214">
    <property type="entry name" value="HAD_sf"/>
</dbReference>
<feature type="region of interest" description="Disordered" evidence="1">
    <location>
        <begin position="250"/>
        <end position="296"/>
    </location>
</feature>
<sequence length="312" mass="35561">TTGQGKVWQFDVPDNLQEADIKDVSKQSEIYVDMDGVLVDFFGAWTKLMGVKDWREIKNVNLGLDKIRSTPDFWINLKPAPNAFNLLGIIKEVKGNYNILSAPMADDHRVEPSKKEWAKKHLKDFPPDKVIITTNKKQYAIQPNGTPNILIDDFGQNIAKWEAAGGIGFKHKDHKFERTAKVLKQLLIKETIVAEGPLKMKYSDFKDFVADKVRQPQKGYGKSEYDPRLLKKIYELLSGHDVTWDGKNYTIHDDEHSPRAHARKGRNPATERSLSKGEEKSKERIVKGMKKDKKGFSKRYGDDAKAVMYATA</sequence>
<dbReference type="Gene3D" id="3.40.50.1000">
    <property type="entry name" value="HAD superfamily/HAD-like"/>
    <property type="match status" value="1"/>
</dbReference>
<dbReference type="InterPro" id="IPR010708">
    <property type="entry name" value="5'(3')-deoxyribonucleotidase"/>
</dbReference>
<dbReference type="EMBL" id="UINC01128572">
    <property type="protein sequence ID" value="SVD08413.1"/>
    <property type="molecule type" value="Genomic_DNA"/>
</dbReference>
<name>A0A382SEZ8_9ZZZZ</name>
<dbReference type="GO" id="GO:0009264">
    <property type="term" value="P:deoxyribonucleotide catabolic process"/>
    <property type="evidence" value="ECO:0007669"/>
    <property type="project" value="InterPro"/>
</dbReference>
<organism evidence="2">
    <name type="scientific">marine metagenome</name>
    <dbReference type="NCBI Taxonomy" id="408172"/>
    <lineage>
        <taxon>unclassified sequences</taxon>
        <taxon>metagenomes</taxon>
        <taxon>ecological metagenomes</taxon>
    </lineage>
</organism>
<dbReference type="Pfam" id="PF06941">
    <property type="entry name" value="NT5C"/>
    <property type="match status" value="1"/>
</dbReference>
<accession>A0A382SEZ8</accession>